<keyword evidence="3" id="KW-0813">Transport</keyword>
<evidence type="ECO:0000256" key="6">
    <source>
        <dbReference type="ARBA" id="ARBA00022989"/>
    </source>
</evidence>
<dbReference type="RefSeq" id="WP_307339501.1">
    <property type="nucleotide sequence ID" value="NZ_JAUSUD010000005.1"/>
</dbReference>
<feature type="transmembrane region" description="Helical" evidence="8">
    <location>
        <begin position="216"/>
        <end position="237"/>
    </location>
</feature>
<dbReference type="Proteomes" id="UP001234495">
    <property type="component" value="Unassembled WGS sequence"/>
</dbReference>
<keyword evidence="7 8" id="KW-0472">Membrane</keyword>
<name>A0ABT9ZEB5_9BACI</name>
<comment type="caution">
    <text evidence="9">The sequence shown here is derived from an EMBL/GenBank/DDBJ whole genome shotgun (WGS) entry which is preliminary data.</text>
</comment>
<keyword evidence="4" id="KW-0309">Germination</keyword>
<keyword evidence="10" id="KW-1185">Reference proteome</keyword>
<proteinExistence type="inferred from homology"/>
<evidence type="ECO:0000256" key="3">
    <source>
        <dbReference type="ARBA" id="ARBA00022448"/>
    </source>
</evidence>
<comment type="subcellular location">
    <subcellularLocation>
        <location evidence="1">Membrane</location>
        <topology evidence="1">Multi-pass membrane protein</topology>
    </subcellularLocation>
</comment>
<dbReference type="PANTHER" id="PTHR34975">
    <property type="entry name" value="SPORE GERMINATION PROTEIN A2"/>
    <property type="match status" value="1"/>
</dbReference>
<feature type="transmembrane region" description="Helical" evidence="8">
    <location>
        <begin position="144"/>
        <end position="162"/>
    </location>
</feature>
<protein>
    <submittedName>
        <fullName evidence="9">Spore germination protein KB</fullName>
    </submittedName>
</protein>
<dbReference type="Pfam" id="PF03845">
    <property type="entry name" value="Spore_permease"/>
    <property type="match status" value="1"/>
</dbReference>
<sequence>MNQLEKISLWQLYILIVCFQVGSAVLVGIGNDAKGDAWIAVLISAILGIGIILFYVYLLKTVPGKNLFEILIFCFGKVIGKGLTLLYVVYFFYSAARVLRDFDELLIVSIFEATPIEFISITMMLTIMYMLYHGLEVLGRTSEVFFPYVLTFIIFTGIFLLLSEELEFHNLQPVLANGMTPIMKAIFPQLLTFPFGEAIAFTCIISKVIKEKKVGLVSVIAVLTSGFLLTYSSILQIGTLGVDLKERTNFPLLNASREISLLNFIERVDIIIVFFVMFGVIVKVSIFFFCGLKGLEVITNKAYRKFIFPMGTLVAYLSIVIALSYREHIEEGLKVIPHYLHLPFQIYIPVAILPIVLWKVKRLERKESSK</sequence>
<feature type="transmembrane region" description="Helical" evidence="8">
    <location>
        <begin position="12"/>
        <end position="31"/>
    </location>
</feature>
<evidence type="ECO:0000313" key="10">
    <source>
        <dbReference type="Proteomes" id="UP001234495"/>
    </source>
</evidence>
<dbReference type="NCBIfam" id="TIGR00912">
    <property type="entry name" value="2A0309"/>
    <property type="match status" value="1"/>
</dbReference>
<evidence type="ECO:0000256" key="8">
    <source>
        <dbReference type="SAM" id="Phobius"/>
    </source>
</evidence>
<evidence type="ECO:0000256" key="1">
    <source>
        <dbReference type="ARBA" id="ARBA00004141"/>
    </source>
</evidence>
<comment type="similarity">
    <text evidence="2">Belongs to the amino acid-polyamine-organocation (APC) superfamily. Spore germination protein (SGP) (TC 2.A.3.9) family.</text>
</comment>
<organism evidence="9 10">
    <name type="scientific">Metabacillus malikii</name>
    <dbReference type="NCBI Taxonomy" id="1504265"/>
    <lineage>
        <taxon>Bacteria</taxon>
        <taxon>Bacillati</taxon>
        <taxon>Bacillota</taxon>
        <taxon>Bacilli</taxon>
        <taxon>Bacillales</taxon>
        <taxon>Bacillaceae</taxon>
        <taxon>Metabacillus</taxon>
    </lineage>
</organism>
<feature type="transmembrane region" description="Helical" evidence="8">
    <location>
        <begin position="344"/>
        <end position="360"/>
    </location>
</feature>
<feature type="transmembrane region" description="Helical" evidence="8">
    <location>
        <begin position="37"/>
        <end position="58"/>
    </location>
</feature>
<accession>A0ABT9ZEB5</accession>
<evidence type="ECO:0000313" key="9">
    <source>
        <dbReference type="EMBL" id="MDQ0230355.1"/>
    </source>
</evidence>
<reference evidence="9 10" key="1">
    <citation type="submission" date="2023-07" db="EMBL/GenBank/DDBJ databases">
        <title>Genomic Encyclopedia of Type Strains, Phase IV (KMG-IV): sequencing the most valuable type-strain genomes for metagenomic binning, comparative biology and taxonomic classification.</title>
        <authorList>
            <person name="Goeker M."/>
        </authorList>
    </citation>
    <scope>NUCLEOTIDE SEQUENCE [LARGE SCALE GENOMIC DNA]</scope>
    <source>
        <strain evidence="9 10">DSM 29005</strain>
    </source>
</reference>
<feature type="transmembrane region" description="Helical" evidence="8">
    <location>
        <begin position="70"/>
        <end position="93"/>
    </location>
</feature>
<dbReference type="EMBL" id="JAUSUD010000005">
    <property type="protein sequence ID" value="MDQ0230355.1"/>
    <property type="molecule type" value="Genomic_DNA"/>
</dbReference>
<gene>
    <name evidence="9" type="ORF">J2S19_001609</name>
</gene>
<keyword evidence="6 8" id="KW-1133">Transmembrane helix</keyword>
<evidence type="ECO:0000256" key="4">
    <source>
        <dbReference type="ARBA" id="ARBA00022544"/>
    </source>
</evidence>
<evidence type="ECO:0000256" key="5">
    <source>
        <dbReference type="ARBA" id="ARBA00022692"/>
    </source>
</evidence>
<feature type="transmembrane region" description="Helical" evidence="8">
    <location>
        <begin position="105"/>
        <end position="132"/>
    </location>
</feature>
<evidence type="ECO:0000256" key="7">
    <source>
        <dbReference type="ARBA" id="ARBA00023136"/>
    </source>
</evidence>
<feature type="transmembrane region" description="Helical" evidence="8">
    <location>
        <begin position="306"/>
        <end position="324"/>
    </location>
</feature>
<feature type="transmembrane region" description="Helical" evidence="8">
    <location>
        <begin position="270"/>
        <end position="294"/>
    </location>
</feature>
<dbReference type="InterPro" id="IPR004761">
    <property type="entry name" value="Spore_GerAB"/>
</dbReference>
<keyword evidence="5 8" id="KW-0812">Transmembrane</keyword>
<evidence type="ECO:0000256" key="2">
    <source>
        <dbReference type="ARBA" id="ARBA00007998"/>
    </source>
</evidence>
<dbReference type="PANTHER" id="PTHR34975:SF2">
    <property type="entry name" value="SPORE GERMINATION PROTEIN A2"/>
    <property type="match status" value="1"/>
</dbReference>
<feature type="transmembrane region" description="Helical" evidence="8">
    <location>
        <begin position="182"/>
        <end position="204"/>
    </location>
</feature>